<dbReference type="EMBL" id="JAHLFJ010000057">
    <property type="protein sequence ID" value="MBU3856122.1"/>
    <property type="molecule type" value="Genomic_DNA"/>
</dbReference>
<dbReference type="Pfam" id="PF19904">
    <property type="entry name" value="DUF6377"/>
    <property type="match status" value="1"/>
</dbReference>
<evidence type="ECO:0000256" key="3">
    <source>
        <dbReference type="SAM" id="SignalP"/>
    </source>
</evidence>
<reference evidence="5" key="2">
    <citation type="submission" date="2021-04" db="EMBL/GenBank/DDBJ databases">
        <authorList>
            <person name="Gilroy R."/>
        </authorList>
    </citation>
    <scope>NUCLEOTIDE SEQUENCE</scope>
    <source>
        <strain evidence="5">8470</strain>
    </source>
</reference>
<keyword evidence="2" id="KW-0812">Transmembrane</keyword>
<feature type="chain" id="PRO_5038087979" description="DUF6377 domain-containing protein" evidence="3">
    <location>
        <begin position="21"/>
        <end position="552"/>
    </location>
</feature>
<evidence type="ECO:0000313" key="5">
    <source>
        <dbReference type="EMBL" id="MBU3856122.1"/>
    </source>
</evidence>
<feature type="coiled-coil region" evidence="1">
    <location>
        <begin position="356"/>
        <end position="387"/>
    </location>
</feature>
<feature type="transmembrane region" description="Helical" evidence="2">
    <location>
        <begin position="330"/>
        <end position="350"/>
    </location>
</feature>
<dbReference type="AlphaFoldDB" id="A0A948X173"/>
<evidence type="ECO:0000259" key="4">
    <source>
        <dbReference type="Pfam" id="PF19904"/>
    </source>
</evidence>
<gene>
    <name evidence="5" type="ORF">H9928_06140</name>
</gene>
<evidence type="ECO:0000256" key="1">
    <source>
        <dbReference type="SAM" id="Coils"/>
    </source>
</evidence>
<dbReference type="InterPro" id="IPR045957">
    <property type="entry name" value="DUF6377"/>
</dbReference>
<keyword evidence="2" id="KW-1133">Transmembrane helix</keyword>
<dbReference type="Proteomes" id="UP000784286">
    <property type="component" value="Unassembled WGS sequence"/>
</dbReference>
<dbReference type="InterPro" id="IPR011990">
    <property type="entry name" value="TPR-like_helical_dom_sf"/>
</dbReference>
<accession>A0A948X173</accession>
<feature type="domain" description="DUF6377" evidence="4">
    <location>
        <begin position="256"/>
        <end position="510"/>
    </location>
</feature>
<reference evidence="5" key="1">
    <citation type="journal article" date="2021" name="PeerJ">
        <title>Extensive microbial diversity within the chicken gut microbiome revealed by metagenomics and culture.</title>
        <authorList>
            <person name="Gilroy R."/>
            <person name="Ravi A."/>
            <person name="Getino M."/>
            <person name="Pursley I."/>
            <person name="Horton D.L."/>
            <person name="Alikhan N.F."/>
            <person name="Baker D."/>
            <person name="Gharbi K."/>
            <person name="Hall N."/>
            <person name="Watson M."/>
            <person name="Adriaenssens E.M."/>
            <person name="Foster-Nyarko E."/>
            <person name="Jarju S."/>
            <person name="Secka A."/>
            <person name="Antonio M."/>
            <person name="Oren A."/>
            <person name="Chaudhuri R.R."/>
            <person name="La Ragione R."/>
            <person name="Hildebrand F."/>
            <person name="Pallen M.J."/>
        </authorList>
    </citation>
    <scope>NUCLEOTIDE SEQUENCE</scope>
    <source>
        <strain evidence="5">8470</strain>
    </source>
</reference>
<evidence type="ECO:0000256" key="2">
    <source>
        <dbReference type="SAM" id="Phobius"/>
    </source>
</evidence>
<name>A0A948X173_9BACT</name>
<sequence>MNKRLFITLIYLTLSISLSANEEIKTLLHELDQALQQRHIYVENKEKQLSYLQARFEESDTQEQRYKILSNLYEEYRLFNADSSLHVVRELYETAQRTSNKEYIVNARLNMAEVLGVAGMFTEALDILKDIQVPNLPKHLLPYYYHICRTIYGYMDDYAVTPSQKKLYNEQTDLYRDSILTVNDPESITFQIVKADQYNVHGKWDEAINLLEEYSRTHPLQIHEKAMLMFTLSEAYKLKKDNENRKRCLLESSIADLKSAVREYSALRELAVILYKEGDIDRAYTCIKLCMEDASICNARLRIVEVLELFPVINDTYQKEKEAQQEKLKIMLYVIFALALCLSGGIYYLYKQMERLALARRQVIEANNKLTQANDNLHKSNSKLQDANHSLAENITLKEVYIGRYMDQCSAYIDKMDEYRKSLGKIAASGKLEELFQKLKSSQYIDDQLKDFYENFDDTFLQLFPHFVEEFNKLLVEDEQIHLKNPHRLNTELRIFALIRLGITDSIKIAQFLRYSVTTIYNYRTKARNKAKGNREEFEKNVIKIGYKQEPV</sequence>
<protein>
    <recommendedName>
        <fullName evidence="4">DUF6377 domain-containing protein</fullName>
    </recommendedName>
</protein>
<dbReference type="SUPFAM" id="SSF48452">
    <property type="entry name" value="TPR-like"/>
    <property type="match status" value="1"/>
</dbReference>
<keyword evidence="3" id="KW-0732">Signal</keyword>
<proteinExistence type="predicted"/>
<dbReference type="Gene3D" id="1.25.40.10">
    <property type="entry name" value="Tetratricopeptide repeat domain"/>
    <property type="match status" value="1"/>
</dbReference>
<comment type="caution">
    <text evidence="5">The sequence shown here is derived from an EMBL/GenBank/DDBJ whole genome shotgun (WGS) entry which is preliminary data.</text>
</comment>
<keyword evidence="2" id="KW-0472">Membrane</keyword>
<feature type="signal peptide" evidence="3">
    <location>
        <begin position="1"/>
        <end position="20"/>
    </location>
</feature>
<keyword evidence="1" id="KW-0175">Coiled coil</keyword>
<organism evidence="5 6">
    <name type="scientific">Candidatus Phocaeicola excrementipullorum</name>
    <dbReference type="NCBI Taxonomy" id="2838731"/>
    <lineage>
        <taxon>Bacteria</taxon>
        <taxon>Pseudomonadati</taxon>
        <taxon>Bacteroidota</taxon>
        <taxon>Bacteroidia</taxon>
        <taxon>Bacteroidales</taxon>
        <taxon>Bacteroidaceae</taxon>
        <taxon>Phocaeicola</taxon>
    </lineage>
</organism>
<evidence type="ECO:0000313" key="6">
    <source>
        <dbReference type="Proteomes" id="UP000784286"/>
    </source>
</evidence>